<evidence type="ECO:0000313" key="5">
    <source>
        <dbReference type="Proteomes" id="UP001626549"/>
    </source>
</evidence>
<dbReference type="Pfam" id="PF01103">
    <property type="entry name" value="Omp85"/>
    <property type="match status" value="1"/>
</dbReference>
<dbReference type="RefSeq" id="WP_407327423.1">
    <property type="nucleotide sequence ID" value="NZ_CP136865.1"/>
</dbReference>
<keyword evidence="2" id="KW-0472">Membrane</keyword>
<gene>
    <name evidence="4" type="ORF">R0137_16115</name>
</gene>
<dbReference type="EMBL" id="CP136865">
    <property type="protein sequence ID" value="WOJ96751.1"/>
    <property type="molecule type" value="Genomic_DNA"/>
</dbReference>
<name>A0ABZ0IFH3_9GAMM</name>
<feature type="domain" description="Bacterial surface antigen (D15)" evidence="3">
    <location>
        <begin position="217"/>
        <end position="291"/>
    </location>
</feature>
<sequence>MRCIAGILISVSLTAYGQPGIFTDPVDGRFDASRYLSENAFGFLPVPIIITEPAVDGGLGAVGLFFHESDEGKEQRLERLKKDEGGSAQLLTPSISAVAGAYTGNGSWFAGGGHVGFWKQGRVRYQGGAGVGNVNLAFYGSGDAELTSPIELNTEALGVLQSLKVKVADTPLFIGVSQRYIDATISPRRAGDAVGDLIPAESFDTWGDELRDITDVEVTTSGLGLTAEFDTRNNFFSPHKGVRYELQHIWFSSALGSDIDYELTSLTGLNYLPINDNWRAGLRLNAEYADADGLLPQYATPTVVLRGIPAARYQGNAVAVIEGEITRQIDPRWSINIFAGVGRADGAFSDLSDSASRVTRGAGFRYLVARRYGFEMGLDVAKGPEDSILYIQAGTAW</sequence>
<evidence type="ECO:0000256" key="1">
    <source>
        <dbReference type="ARBA" id="ARBA00004370"/>
    </source>
</evidence>
<evidence type="ECO:0000259" key="3">
    <source>
        <dbReference type="Pfam" id="PF01103"/>
    </source>
</evidence>
<accession>A0ABZ0IFH3</accession>
<dbReference type="Proteomes" id="UP001626549">
    <property type="component" value="Chromosome"/>
</dbReference>
<dbReference type="InterPro" id="IPR000184">
    <property type="entry name" value="Bac_surfAg_D15"/>
</dbReference>
<comment type="subcellular location">
    <subcellularLocation>
        <location evidence="1">Membrane</location>
    </subcellularLocation>
</comment>
<protein>
    <submittedName>
        <fullName evidence="4">Glyceraldehyde-3-phosphate dehydrogenase</fullName>
    </submittedName>
</protein>
<evidence type="ECO:0000256" key="2">
    <source>
        <dbReference type="ARBA" id="ARBA00023136"/>
    </source>
</evidence>
<organism evidence="4 5">
    <name type="scientific">Congregibacter brevis</name>
    <dbReference type="NCBI Taxonomy" id="3081201"/>
    <lineage>
        <taxon>Bacteria</taxon>
        <taxon>Pseudomonadati</taxon>
        <taxon>Pseudomonadota</taxon>
        <taxon>Gammaproteobacteria</taxon>
        <taxon>Cellvibrionales</taxon>
        <taxon>Halieaceae</taxon>
        <taxon>Congregibacter</taxon>
    </lineage>
</organism>
<proteinExistence type="predicted"/>
<dbReference type="Gene3D" id="2.40.160.50">
    <property type="entry name" value="membrane protein fhac: a member of the omp85/tpsb transporter family"/>
    <property type="match status" value="1"/>
</dbReference>
<reference evidence="4 5" key="1">
    <citation type="submission" date="2023-10" db="EMBL/GenBank/DDBJ databases">
        <title>Two novel species belonging to the OM43/NOR5 clade.</title>
        <authorList>
            <person name="Park M."/>
        </authorList>
    </citation>
    <scope>NUCLEOTIDE SEQUENCE [LARGE SCALE GENOMIC DNA]</scope>
    <source>
        <strain evidence="4 5">IMCC45268</strain>
    </source>
</reference>
<evidence type="ECO:0000313" key="4">
    <source>
        <dbReference type="EMBL" id="WOJ96751.1"/>
    </source>
</evidence>
<keyword evidence="5" id="KW-1185">Reference proteome</keyword>